<dbReference type="OrthoDB" id="427644at2759"/>
<dbReference type="SUPFAM" id="SSF101447">
    <property type="entry name" value="Formin homology 2 domain (FH2 domain)"/>
    <property type="match status" value="1"/>
</dbReference>
<feature type="compositionally biased region" description="Pro residues" evidence="1">
    <location>
        <begin position="224"/>
        <end position="321"/>
    </location>
</feature>
<feature type="domain" description="FH2" evidence="3">
    <location>
        <begin position="323"/>
        <end position="679"/>
    </location>
</feature>
<dbReference type="Gene3D" id="1.20.58.2220">
    <property type="entry name" value="Formin, FH2 domain"/>
    <property type="match status" value="1"/>
</dbReference>
<dbReference type="InterPro" id="IPR015425">
    <property type="entry name" value="FH2_Formin"/>
</dbReference>
<dbReference type="InterPro" id="IPR042201">
    <property type="entry name" value="FH2_Formin_sf"/>
</dbReference>
<dbReference type="SMART" id="SM00498">
    <property type="entry name" value="FH2"/>
    <property type="match status" value="1"/>
</dbReference>
<evidence type="ECO:0000313" key="5">
    <source>
        <dbReference type="Proteomes" id="UP000051952"/>
    </source>
</evidence>
<dbReference type="VEuPathDB" id="TriTrypDB:BSAL_06335"/>
<gene>
    <name evidence="4" type="ORF">BSAL_06335</name>
</gene>
<evidence type="ECO:0000256" key="1">
    <source>
        <dbReference type="SAM" id="MobiDB-lite"/>
    </source>
</evidence>
<dbReference type="InterPro" id="IPR051425">
    <property type="entry name" value="Formin_Homology"/>
</dbReference>
<dbReference type="EMBL" id="CYKH01001226">
    <property type="protein sequence ID" value="CUG85997.1"/>
    <property type="molecule type" value="Genomic_DNA"/>
</dbReference>
<dbReference type="PANTHER" id="PTHR45725:SF1">
    <property type="entry name" value="DISHEVELLED ASSOCIATED ACTIVATOR OF MORPHOGENESIS, ISOFORM D"/>
    <property type="match status" value="1"/>
</dbReference>
<feature type="domain" description="C2" evidence="2">
    <location>
        <begin position="1"/>
        <end position="96"/>
    </location>
</feature>
<reference evidence="5" key="1">
    <citation type="submission" date="2015-09" db="EMBL/GenBank/DDBJ databases">
        <authorList>
            <consortium name="Pathogen Informatics"/>
        </authorList>
    </citation>
    <scope>NUCLEOTIDE SEQUENCE [LARGE SCALE GENOMIC DNA]</scope>
    <source>
        <strain evidence="5">Lake Konstanz</strain>
    </source>
</reference>
<dbReference type="InterPro" id="IPR035892">
    <property type="entry name" value="C2_domain_sf"/>
</dbReference>
<dbReference type="Gene3D" id="2.60.40.150">
    <property type="entry name" value="C2 domain"/>
    <property type="match status" value="1"/>
</dbReference>
<dbReference type="PROSITE" id="PS50004">
    <property type="entry name" value="C2"/>
    <property type="match status" value="1"/>
</dbReference>
<dbReference type="Pfam" id="PF00168">
    <property type="entry name" value="C2"/>
    <property type="match status" value="1"/>
</dbReference>
<dbReference type="InterPro" id="IPR000008">
    <property type="entry name" value="C2_dom"/>
</dbReference>
<feature type="compositionally biased region" description="Basic and acidic residues" evidence="1">
    <location>
        <begin position="198"/>
        <end position="215"/>
    </location>
</feature>
<dbReference type="SMART" id="SM00239">
    <property type="entry name" value="C2"/>
    <property type="match status" value="1"/>
</dbReference>
<dbReference type="Pfam" id="PF02181">
    <property type="entry name" value="FH2"/>
    <property type="match status" value="1"/>
</dbReference>
<dbReference type="CDD" id="cd00030">
    <property type="entry name" value="C2"/>
    <property type="match status" value="1"/>
</dbReference>
<evidence type="ECO:0000259" key="2">
    <source>
        <dbReference type="PROSITE" id="PS50004"/>
    </source>
</evidence>
<protein>
    <submittedName>
        <fullName evidence="4">Formin-like protein, putative</fullName>
    </submittedName>
</protein>
<dbReference type="AlphaFoldDB" id="A0A0S4J7Q6"/>
<name>A0A0S4J7Q6_BODSA</name>
<organism evidence="4 5">
    <name type="scientific">Bodo saltans</name>
    <name type="common">Flagellated protozoan</name>
    <dbReference type="NCBI Taxonomy" id="75058"/>
    <lineage>
        <taxon>Eukaryota</taxon>
        <taxon>Discoba</taxon>
        <taxon>Euglenozoa</taxon>
        <taxon>Kinetoplastea</taxon>
        <taxon>Metakinetoplastina</taxon>
        <taxon>Eubodonida</taxon>
        <taxon>Bodonidae</taxon>
        <taxon>Bodo</taxon>
    </lineage>
</organism>
<proteinExistence type="predicted"/>
<dbReference type="PROSITE" id="PS51444">
    <property type="entry name" value="FH2"/>
    <property type="match status" value="1"/>
</dbReference>
<dbReference type="Proteomes" id="UP000051952">
    <property type="component" value="Unassembled WGS sequence"/>
</dbReference>
<feature type="region of interest" description="Disordered" evidence="1">
    <location>
        <begin position="198"/>
        <end position="329"/>
    </location>
</feature>
<accession>A0A0S4J7Q6</accession>
<dbReference type="PANTHER" id="PTHR45725">
    <property type="entry name" value="FORMIN HOMOLOGY 2 FAMILY MEMBER"/>
    <property type="match status" value="1"/>
</dbReference>
<evidence type="ECO:0000313" key="4">
    <source>
        <dbReference type="EMBL" id="CUG85997.1"/>
    </source>
</evidence>
<sequence>MGEVEVTVMYCVNMPCKDWRVRVCRGQLRLSTRKDRNTRSPAFNETFSLHIANPNDPLRIEVWECLSLLPDRLFGSVCVPLAGLVVGELSLVRPTFSTGPRSEGEIGLQLKATSGDFGAGSLWPCSVPHVNELLFSPVLSAWKVREIVPEDLEAQISALQSKKRQSISQEDYVAAANIHKEIKRLEGLRCSPKRLRDSEFETRAPRSRKEHDTTFEHSYVSPNDLPPQPNAPLSPPPLARSPPPPNGLLPPPLGLSPPPLARSPPPPNGLPPPPPLARLPPPPNGLPPPPLGLSPPPLARSPPPPCNQVACGPPPPPPPPRGLFNTPRKQPTTKTMFLDVLRNVGESSVWMFSTEGVNLEQLRIKFMKKEKSEHTPVARNAPPSSCLDSTRERNVGIVLKCLRLQPEEIKDAVEEMDITTLSEESVAALLSIFPTADEQKKVLNASPSQKQSICCSFFEMCANNSSLEQQLRCWLSMIRFDGSFQDLLSRVEDVKRACQGAVESQGLKSLLTLLLTFCNELNKDLPALQNARGFRVTDLPKFKNLMFSTFNASCDNSMKSNLLHLAIESLSVESRCSIVSLRDMLQNACKVDLNCLKDDLEELVSHVAFVRTVANRSECILHTKFLDSANLCLQRLSIAQQEMNDSVALCSQYFEFKSDEWSESFCALTQFTIDVVKCS</sequence>
<evidence type="ECO:0000259" key="3">
    <source>
        <dbReference type="PROSITE" id="PS51444"/>
    </source>
</evidence>
<keyword evidence="5" id="KW-1185">Reference proteome</keyword>
<dbReference type="SUPFAM" id="SSF49562">
    <property type="entry name" value="C2 domain (Calcium/lipid-binding domain, CaLB)"/>
    <property type="match status" value="1"/>
</dbReference>